<dbReference type="InterPro" id="IPR001452">
    <property type="entry name" value="SH3_domain"/>
</dbReference>
<evidence type="ECO:0000259" key="7">
    <source>
        <dbReference type="PROSITE" id="PS51745"/>
    </source>
</evidence>
<keyword evidence="1 3" id="KW-0728">SH3 domain</keyword>
<feature type="region of interest" description="Disordered" evidence="4">
    <location>
        <begin position="104"/>
        <end position="148"/>
    </location>
</feature>
<evidence type="ECO:0000259" key="5">
    <source>
        <dbReference type="PROSITE" id="PS50002"/>
    </source>
</evidence>
<accession>A0A2C5XHC1</accession>
<dbReference type="Gene3D" id="3.30.1520.10">
    <property type="entry name" value="Phox-like domain"/>
    <property type="match status" value="1"/>
</dbReference>
<dbReference type="AlphaFoldDB" id="A0A2C5XHC1"/>
<dbReference type="InterPro" id="IPR000270">
    <property type="entry name" value="PB1_dom"/>
</dbReference>
<dbReference type="PANTHER" id="PTHR15706">
    <property type="entry name" value="SH3 MULTIPLE DOMAIN"/>
    <property type="match status" value="1"/>
</dbReference>
<dbReference type="SUPFAM" id="SSF54277">
    <property type="entry name" value="CAD &amp; PB1 domains"/>
    <property type="match status" value="1"/>
</dbReference>
<feature type="domain" description="PX" evidence="6">
    <location>
        <begin position="324"/>
        <end position="445"/>
    </location>
</feature>
<dbReference type="SMART" id="SM00326">
    <property type="entry name" value="SH3"/>
    <property type="match status" value="2"/>
</dbReference>
<evidence type="ECO:0000256" key="4">
    <source>
        <dbReference type="SAM" id="MobiDB-lite"/>
    </source>
</evidence>
<feature type="compositionally biased region" description="Low complexity" evidence="4">
    <location>
        <begin position="278"/>
        <end position="294"/>
    </location>
</feature>
<feature type="domain" description="PB1" evidence="7">
    <location>
        <begin position="517"/>
        <end position="596"/>
    </location>
</feature>
<dbReference type="PROSITE" id="PS50195">
    <property type="entry name" value="PX"/>
    <property type="match status" value="1"/>
</dbReference>
<feature type="domain" description="SH3" evidence="5">
    <location>
        <begin position="29"/>
        <end position="102"/>
    </location>
</feature>
<evidence type="ECO:0000313" key="8">
    <source>
        <dbReference type="EMBL" id="PHH62648.1"/>
    </source>
</evidence>
<dbReference type="PROSITE" id="PS51745">
    <property type="entry name" value="PB1"/>
    <property type="match status" value="1"/>
</dbReference>
<dbReference type="InterPro" id="IPR053793">
    <property type="entry name" value="PB1-like"/>
</dbReference>
<dbReference type="FunFam" id="3.30.1520.10:FF:000041">
    <property type="entry name" value="Protein kinase activator Bem1"/>
    <property type="match status" value="1"/>
</dbReference>
<dbReference type="GO" id="GO:0000747">
    <property type="term" value="P:conjugation with cellular fusion"/>
    <property type="evidence" value="ECO:0007669"/>
    <property type="project" value="TreeGrafter"/>
</dbReference>
<evidence type="ECO:0000259" key="6">
    <source>
        <dbReference type="PROSITE" id="PS50195"/>
    </source>
</evidence>
<protein>
    <submittedName>
        <fullName evidence="8">Uncharacterized protein</fullName>
    </submittedName>
</protein>
<dbReference type="GO" id="GO:0043332">
    <property type="term" value="C:mating projection tip"/>
    <property type="evidence" value="ECO:0007669"/>
    <property type="project" value="TreeGrafter"/>
</dbReference>
<organism evidence="8 9">
    <name type="scientific">Ophiocordyceps australis</name>
    <dbReference type="NCBI Taxonomy" id="1399860"/>
    <lineage>
        <taxon>Eukaryota</taxon>
        <taxon>Fungi</taxon>
        <taxon>Dikarya</taxon>
        <taxon>Ascomycota</taxon>
        <taxon>Pezizomycotina</taxon>
        <taxon>Sordariomycetes</taxon>
        <taxon>Hypocreomycetidae</taxon>
        <taxon>Hypocreales</taxon>
        <taxon>Ophiocordycipitaceae</taxon>
        <taxon>Ophiocordyceps</taxon>
    </lineage>
</organism>
<feature type="domain" description="SH3" evidence="5">
    <location>
        <begin position="150"/>
        <end position="214"/>
    </location>
</feature>
<evidence type="ECO:0000313" key="9">
    <source>
        <dbReference type="Proteomes" id="UP000226192"/>
    </source>
</evidence>
<dbReference type="SUPFAM" id="SSF64268">
    <property type="entry name" value="PX domain"/>
    <property type="match status" value="1"/>
</dbReference>
<evidence type="ECO:0000256" key="2">
    <source>
        <dbReference type="ARBA" id="ARBA00022737"/>
    </source>
</evidence>
<sequence>MKALRRSMKGDKHKQSPSIGSKSAFAIVPPKKVIRAIDDYHPDDDLVQSFAKAGVQVLGFSKGDFFHVIGREDDARWYEACNPALPDARGLVPVDLFQVLGRNERDSAQSDGSKTPIIKSPDHDSGYGDTTAPPLPPVPSQRTSRSMRPAGTVYAKVRYAFTTLTQRPDELSAEEGENLIIVAQSNHEWVIAKPIMRLGGPGLIPISFIDVFDEPPLGTDPNNPPTPVGDPLEALRRAGVPSVEDWKQMAAQYKNSSITLGKFDGVSSPTSHQPGIEQGMSGLSLQSGGRQSHQNGSRNHGYHNYSASGQHSIPGDSSAGGSPPHMPAPVMARIPRYCFGEDKYWFVIEAKLEDGRCWELSRYYQDFYDFQIALLAEFPAEAGNTSTQKRTLPYMPGPVNYVTDAITEGRLYNLDAYIKNLLNQPPHISRCDLVKLFFKPREGDYEIDPGAFGDDEYRMSESSHQSSAESPGNAASVKSSSLTSNGYSYSGLSPASRPGGGHPQGMAAPQEQAPVTAMKIKVRYKEDVFAMRVATDIIFEDLFDKVQERIKAAPGEDIALFYLDEQSSTLQSLASTEDLDLALQRNEKLTIYCEVA</sequence>
<dbReference type="Gene3D" id="3.10.20.90">
    <property type="entry name" value="Phosphatidylinositol 3-kinase Catalytic Subunit, Chain A, domain 1"/>
    <property type="match status" value="1"/>
</dbReference>
<dbReference type="SMART" id="SM00666">
    <property type="entry name" value="PB1"/>
    <property type="match status" value="1"/>
</dbReference>
<dbReference type="CDD" id="cd05992">
    <property type="entry name" value="PB1"/>
    <property type="match status" value="1"/>
</dbReference>
<keyword evidence="9" id="KW-1185">Reference proteome</keyword>
<dbReference type="InterPro" id="IPR051228">
    <property type="entry name" value="NADPH_Oxidase/PX-Domain"/>
</dbReference>
<feature type="region of interest" description="Disordered" evidence="4">
    <location>
        <begin position="449"/>
        <end position="512"/>
    </location>
</feature>
<dbReference type="Pfam" id="PF00018">
    <property type="entry name" value="SH3_1"/>
    <property type="match status" value="1"/>
</dbReference>
<dbReference type="Gene3D" id="2.30.30.40">
    <property type="entry name" value="SH3 Domains"/>
    <property type="match status" value="2"/>
</dbReference>
<dbReference type="InterPro" id="IPR001683">
    <property type="entry name" value="PX_dom"/>
</dbReference>
<dbReference type="Pfam" id="PF00564">
    <property type="entry name" value="PB1"/>
    <property type="match status" value="1"/>
</dbReference>
<evidence type="ECO:0000256" key="1">
    <source>
        <dbReference type="ARBA" id="ARBA00022443"/>
    </source>
</evidence>
<dbReference type="Proteomes" id="UP000226192">
    <property type="component" value="Unassembled WGS sequence"/>
</dbReference>
<dbReference type="CDD" id="cd06890">
    <property type="entry name" value="PX_Bem1p"/>
    <property type="match status" value="1"/>
</dbReference>
<keyword evidence="2" id="KW-0677">Repeat</keyword>
<dbReference type="GO" id="GO:0005737">
    <property type="term" value="C:cytoplasm"/>
    <property type="evidence" value="ECO:0007669"/>
    <property type="project" value="TreeGrafter"/>
</dbReference>
<dbReference type="STRING" id="1399860.A0A2C5XHC1"/>
<feature type="region of interest" description="Disordered" evidence="4">
    <location>
        <begin position="1"/>
        <end position="21"/>
    </location>
</feature>
<dbReference type="InterPro" id="IPR036871">
    <property type="entry name" value="PX_dom_sf"/>
</dbReference>
<dbReference type="InterPro" id="IPR036028">
    <property type="entry name" value="SH3-like_dom_sf"/>
</dbReference>
<proteinExistence type="predicted"/>
<dbReference type="GO" id="GO:0030674">
    <property type="term" value="F:protein-macromolecule adaptor activity"/>
    <property type="evidence" value="ECO:0007669"/>
    <property type="project" value="TreeGrafter"/>
</dbReference>
<dbReference type="PANTHER" id="PTHR15706:SF2">
    <property type="entry name" value="SH3 AND PX DOMAIN-CONTAINING PROTEIN 2A"/>
    <property type="match status" value="1"/>
</dbReference>
<dbReference type="EMBL" id="NJET01000066">
    <property type="protein sequence ID" value="PHH62648.1"/>
    <property type="molecule type" value="Genomic_DNA"/>
</dbReference>
<feature type="region of interest" description="Disordered" evidence="4">
    <location>
        <begin position="264"/>
        <end position="326"/>
    </location>
</feature>
<evidence type="ECO:0000256" key="3">
    <source>
        <dbReference type="PROSITE-ProRule" id="PRU00192"/>
    </source>
</evidence>
<dbReference type="SUPFAM" id="SSF50044">
    <property type="entry name" value="SH3-domain"/>
    <property type="match status" value="2"/>
</dbReference>
<reference evidence="8 9" key="1">
    <citation type="submission" date="2017-06" db="EMBL/GenBank/DDBJ databases">
        <title>Ant-infecting Ophiocordyceps genomes reveal a high diversity of potential behavioral manipulation genes and a possible major role for enterotoxins.</title>
        <authorList>
            <person name="De Bekker C."/>
            <person name="Evans H.C."/>
            <person name="Brachmann A."/>
            <person name="Hughes D.P."/>
        </authorList>
    </citation>
    <scope>NUCLEOTIDE SEQUENCE [LARGE SCALE GENOMIC DNA]</scope>
    <source>
        <strain evidence="8 9">Map64</strain>
    </source>
</reference>
<dbReference type="InterPro" id="IPR035550">
    <property type="entry name" value="Bem1/Scd2_PX"/>
</dbReference>
<dbReference type="Pfam" id="PF00787">
    <property type="entry name" value="PX"/>
    <property type="match status" value="1"/>
</dbReference>
<feature type="compositionally biased region" description="Low complexity" evidence="4">
    <location>
        <begin position="479"/>
        <end position="493"/>
    </location>
</feature>
<dbReference type="GO" id="GO:0035091">
    <property type="term" value="F:phosphatidylinositol binding"/>
    <property type="evidence" value="ECO:0007669"/>
    <property type="project" value="InterPro"/>
</dbReference>
<dbReference type="PROSITE" id="PS50002">
    <property type="entry name" value="SH3"/>
    <property type="match status" value="2"/>
</dbReference>
<name>A0A2C5XHC1_9HYPO</name>
<dbReference type="SMART" id="SM00312">
    <property type="entry name" value="PX"/>
    <property type="match status" value="1"/>
</dbReference>
<gene>
    <name evidence="8" type="ORF">CDD81_6794</name>
</gene>
<comment type="caution">
    <text evidence="8">The sequence shown here is derived from an EMBL/GenBank/DDBJ whole genome shotgun (WGS) entry which is preliminary data.</text>
</comment>
<dbReference type="OrthoDB" id="548867at2759"/>